<evidence type="ECO:0000313" key="1">
    <source>
        <dbReference type="EMBL" id="KTS82580.1"/>
    </source>
</evidence>
<sequence>MNSTYTSIVHSIRKFNRFYTNVLGLLEQYLLDSEFSLSEARVLYELNNIENCTSKKLIEALRMDSGYLSRMMKRFEAFNLTYKVRSAEDGRLYFLYLTDKGRETLARLDALSDQQISQMVDKLQVHNQKKLVEGMEMIESALTDNPVSTEEKISIRSEIRAGDIGYLIYLHGWIYAKECGYNHVFEGYVCKTFYEFLENYSPEKDRIWLAEANGIIIGAIAIIGHTSEKAQLRWFILHPDFRGMGLGKRLLSQATQYCREKGYRQVYLETTEDQKHAIHMYTQAGFRFKKEYRSSAWGVDHVELTYEWNLS</sequence>
<dbReference type="Proteomes" id="UP000074866">
    <property type="component" value="Unassembled WGS sequence"/>
</dbReference>
<proteinExistence type="predicted"/>
<comment type="caution">
    <text evidence="1">The sequence shown here is derived from an EMBL/GenBank/DDBJ whole genome shotgun (WGS) entry which is preliminary data.</text>
</comment>
<keyword evidence="2" id="KW-1185">Reference proteome</keyword>
<reference evidence="1 2" key="1">
    <citation type="journal article" date="2016" name="Front. Microbiol.">
        <title>Genomic Resource of Rice Seed Associated Bacteria.</title>
        <authorList>
            <person name="Midha S."/>
            <person name="Bansal K."/>
            <person name="Sharma S."/>
            <person name="Kumar N."/>
            <person name="Patil P.P."/>
            <person name="Chaudhry V."/>
            <person name="Patil P.B."/>
        </authorList>
    </citation>
    <scope>NUCLEOTIDE SEQUENCE [LARGE SCALE GENOMIC DNA]</scope>
    <source>
        <strain evidence="1 2">NS115</strain>
    </source>
</reference>
<gene>
    <name evidence="1" type="ORF">NS115_11085</name>
</gene>
<accession>A0ACC4ZVS1</accession>
<evidence type="ECO:0000313" key="2">
    <source>
        <dbReference type="Proteomes" id="UP000074866"/>
    </source>
</evidence>
<name>A0ACC4ZVS1_9BACL</name>
<protein>
    <submittedName>
        <fullName evidence="1">MarR family transcriptional regulator</fullName>
    </submittedName>
</protein>
<dbReference type="EMBL" id="LDRX01000044">
    <property type="protein sequence ID" value="KTS82580.1"/>
    <property type="molecule type" value="Genomic_DNA"/>
</dbReference>
<organism evidence="1 2">
    <name type="scientific">Paenibacillus jamilae</name>
    <dbReference type="NCBI Taxonomy" id="114136"/>
    <lineage>
        <taxon>Bacteria</taxon>
        <taxon>Bacillati</taxon>
        <taxon>Bacillota</taxon>
        <taxon>Bacilli</taxon>
        <taxon>Bacillales</taxon>
        <taxon>Paenibacillaceae</taxon>
        <taxon>Paenibacillus</taxon>
    </lineage>
</organism>